<reference evidence="7" key="1">
    <citation type="journal article" date="2016" name="Sci. Rep.">
        <title>Molecular characterization of firefly nuptial gifts: a multi-omics approach sheds light on postcopulatory sexual selection.</title>
        <authorList>
            <person name="Al-Wathiqui N."/>
            <person name="Fallon T.R."/>
            <person name="South A."/>
            <person name="Weng J.K."/>
            <person name="Lewis S.M."/>
        </authorList>
    </citation>
    <scope>NUCLEOTIDE SEQUENCE</scope>
</reference>
<accession>A0A1Y1KNC7</accession>
<dbReference type="GO" id="GO:0005634">
    <property type="term" value="C:nucleus"/>
    <property type="evidence" value="ECO:0007669"/>
    <property type="project" value="TreeGrafter"/>
</dbReference>
<dbReference type="OrthoDB" id="6783481at2759"/>
<dbReference type="EMBL" id="GEZM01078162">
    <property type="protein sequence ID" value="JAV62919.1"/>
    <property type="molecule type" value="Transcribed_RNA"/>
</dbReference>
<dbReference type="Pfam" id="PF13873">
    <property type="entry name" value="Myb_DNA-bind_5"/>
    <property type="match status" value="1"/>
</dbReference>
<evidence type="ECO:0000313" key="9">
    <source>
        <dbReference type="EMBL" id="KAB0804892.1"/>
    </source>
</evidence>
<dbReference type="SMART" id="SM00717">
    <property type="entry name" value="SANT"/>
    <property type="match status" value="1"/>
</dbReference>
<keyword evidence="3" id="KW-0805">Transcription regulation</keyword>
<protein>
    <recommendedName>
        <fullName evidence="2">Regulatory protein zeste</fullName>
    </recommendedName>
</protein>
<evidence type="ECO:0000313" key="7">
    <source>
        <dbReference type="EMBL" id="JAV62919.1"/>
    </source>
</evidence>
<dbReference type="Proteomes" id="UP000327044">
    <property type="component" value="Unassembled WGS sequence"/>
</dbReference>
<dbReference type="EMBL" id="VVIM01000001">
    <property type="protein sequence ID" value="KAB0804892.1"/>
    <property type="molecule type" value="Genomic_DNA"/>
</dbReference>
<evidence type="ECO:0000256" key="1">
    <source>
        <dbReference type="ARBA" id="ARBA00011764"/>
    </source>
</evidence>
<dbReference type="EMBL" id="GEZM01078148">
    <property type="protein sequence ID" value="JAV62958.1"/>
    <property type="molecule type" value="Transcribed_RNA"/>
</dbReference>
<gene>
    <name evidence="8" type="ORF">PPYR_01718</name>
    <name evidence="9" type="ORF">PPYR_01862</name>
</gene>
<dbReference type="PANTHER" id="PTHR23098:SF16">
    <property type="entry name" value="REGULATORY PROTEIN ZESTE"/>
    <property type="match status" value="1"/>
</dbReference>
<evidence type="ECO:0000256" key="4">
    <source>
        <dbReference type="ARBA" id="ARBA00023163"/>
    </source>
</evidence>
<organism evidence="7">
    <name type="scientific">Photinus pyralis</name>
    <name type="common">Common eastern firefly</name>
    <name type="synonym">Lampyris pyralis</name>
    <dbReference type="NCBI Taxonomy" id="7054"/>
    <lineage>
        <taxon>Eukaryota</taxon>
        <taxon>Metazoa</taxon>
        <taxon>Ecdysozoa</taxon>
        <taxon>Arthropoda</taxon>
        <taxon>Hexapoda</taxon>
        <taxon>Insecta</taxon>
        <taxon>Pterygota</taxon>
        <taxon>Neoptera</taxon>
        <taxon>Endopterygota</taxon>
        <taxon>Coleoptera</taxon>
        <taxon>Polyphaga</taxon>
        <taxon>Elateriformia</taxon>
        <taxon>Elateroidea</taxon>
        <taxon>Lampyridae</taxon>
        <taxon>Lampyrinae</taxon>
        <taxon>Photinus</taxon>
    </lineage>
</organism>
<sequence>MCSNEKKVRAANFTAKEEAILTSLVKQYEHVLECKKTDAVTNQQKTEAWSNVAREFNVVNDSHRSEAVLKKKFENLKKRVKKKLSENKTYSMGTGGGPYKDTPLNDTEEGIKDILGPRAEGFQSQFDGDAIEIEIPETDDLQVSNEMIVEFANDHDYSSTVKPSATDDIENNGDKNWKKYTPNMLKRKKSAALCVNTTDTSQGVINKKISQWAEAKTKLEESRMEGVLEEQKVKLKHTEEEHKLNLEIKKTKSEFELECMKEEHKLKMEILKLQKDMLLKNVKQ</sequence>
<comment type="function">
    <text evidence="5">Involved in transvection phenomena (= synapsis-dependent gene expression), where the synaptic pairing of chromosomes carrying genes with which zeste interacts influences the expression of these genes. Zeste binds to DNA and stimulates transcription from a nearby promoter.</text>
</comment>
<dbReference type="EMBL" id="GEZM01078142">
    <property type="protein sequence ID" value="JAV62973.1"/>
    <property type="molecule type" value="Transcribed_RNA"/>
</dbReference>
<keyword evidence="10" id="KW-1185">Reference proteome</keyword>
<evidence type="ECO:0000256" key="5">
    <source>
        <dbReference type="ARBA" id="ARBA00025466"/>
    </source>
</evidence>
<evidence type="ECO:0000259" key="6">
    <source>
        <dbReference type="SMART" id="SM00717"/>
    </source>
</evidence>
<keyword evidence="4" id="KW-0804">Transcription</keyword>
<feature type="domain" description="Myb-like" evidence="6">
    <location>
        <begin position="9"/>
        <end position="79"/>
    </location>
</feature>
<comment type="subunit">
    <text evidence="1">Self-associates forming complexes of several hundred monomers.</text>
</comment>
<reference evidence="8 10" key="2">
    <citation type="journal article" date="2018" name="Elife">
        <title>Firefly genomes illuminate parallel origins of bioluminescence in beetles.</title>
        <authorList>
            <person name="Fallon T.R."/>
            <person name="Lower S.E."/>
            <person name="Chang C.H."/>
            <person name="Bessho-Uehara M."/>
            <person name="Martin G.J."/>
            <person name="Bewick A.J."/>
            <person name="Behringer M."/>
            <person name="Debat H.J."/>
            <person name="Wong I."/>
            <person name="Day J.C."/>
            <person name="Suvorov A."/>
            <person name="Silva C.J."/>
            <person name="Stanger-Hall K.F."/>
            <person name="Hall D.W."/>
            <person name="Schmitz R.J."/>
            <person name="Nelson D.R."/>
            <person name="Lewis S.M."/>
            <person name="Shigenobu S."/>
            <person name="Bybee S.M."/>
            <person name="Larracuente A.M."/>
            <person name="Oba Y."/>
            <person name="Weng J.K."/>
        </authorList>
    </citation>
    <scope>NUCLEOTIDE SEQUENCE [LARGE SCALE GENOMIC DNA]</scope>
    <source>
        <strain evidence="8">1611_PpyrPB1</strain>
        <tissue evidence="8">Whole body</tissue>
    </source>
</reference>
<dbReference type="EMBL" id="VVIM01000001">
    <property type="protein sequence ID" value="KAB0804748.1"/>
    <property type="molecule type" value="Genomic_DNA"/>
</dbReference>
<dbReference type="EMBL" id="GEZM01078161">
    <property type="protein sequence ID" value="JAV62922.1"/>
    <property type="molecule type" value="Transcribed_RNA"/>
</dbReference>
<dbReference type="PANTHER" id="PTHR23098">
    <property type="entry name" value="AGAP001331-PA-RELATED"/>
    <property type="match status" value="1"/>
</dbReference>
<evidence type="ECO:0000256" key="3">
    <source>
        <dbReference type="ARBA" id="ARBA00023015"/>
    </source>
</evidence>
<evidence type="ECO:0000313" key="8">
    <source>
        <dbReference type="EMBL" id="KAB0804748.1"/>
    </source>
</evidence>
<dbReference type="InterPro" id="IPR001005">
    <property type="entry name" value="SANT/Myb"/>
</dbReference>
<evidence type="ECO:0000313" key="10">
    <source>
        <dbReference type="Proteomes" id="UP000327044"/>
    </source>
</evidence>
<dbReference type="InParanoid" id="A0A1Y1KNC7"/>
<proteinExistence type="predicted"/>
<reference evidence="8" key="3">
    <citation type="submission" date="2019-08" db="EMBL/GenBank/DDBJ databases">
        <authorList>
            <consortium name="Photinus pyralis genome working group"/>
            <person name="Fallon T.R."/>
            <person name="Sander Lower S.E."/>
            <person name="Weng J.-K."/>
        </authorList>
    </citation>
    <scope>NUCLEOTIDE SEQUENCE</scope>
    <source>
        <strain evidence="8">1611_PpyrPB1</strain>
        <tissue evidence="8">Whole body</tissue>
    </source>
</reference>
<dbReference type="InterPro" id="IPR028002">
    <property type="entry name" value="Myb_DNA-bind_5"/>
</dbReference>
<dbReference type="AlphaFoldDB" id="A0A1Y1KNC7"/>
<evidence type="ECO:0000256" key="2">
    <source>
        <dbReference type="ARBA" id="ARBA00016807"/>
    </source>
</evidence>
<name>A0A1Y1KNC7_PHOPY</name>